<accession>A0ABU5XM75</accession>
<keyword evidence="2" id="KW-1185">Reference proteome</keyword>
<dbReference type="Gene3D" id="3.40.1350.120">
    <property type="match status" value="1"/>
</dbReference>
<reference evidence="1 2" key="1">
    <citation type="submission" date="2023-12" db="EMBL/GenBank/DDBJ databases">
        <title>Description of new species of Mycobacterium terrae complex isolated from sewage at the Sao Paulo Zoological Park Foundation in Brazil.</title>
        <authorList>
            <person name="Romagnoli C.L."/>
            <person name="Conceicao E.C."/>
            <person name="Machado E."/>
            <person name="Barreto L.B.P.F."/>
            <person name="Sharma A."/>
            <person name="Silva N.M."/>
            <person name="Marques L.E."/>
            <person name="Juliana M.A."/>
            <person name="Lourenco M.C.S."/>
            <person name="Digiampietri L.A."/>
            <person name="Suffys P.N."/>
            <person name="Viana-Niero C."/>
        </authorList>
    </citation>
    <scope>NUCLEOTIDE SEQUENCE [LARGE SCALE GENOMIC DNA]</scope>
    <source>
        <strain evidence="1 2">MYC098</strain>
    </source>
</reference>
<gene>
    <name evidence="1" type="ORF">K6T79_18740</name>
</gene>
<protein>
    <recommendedName>
        <fullName evidence="3">NERD domain-containing protein</fullName>
    </recommendedName>
</protein>
<evidence type="ECO:0000313" key="1">
    <source>
        <dbReference type="EMBL" id="MEB3023084.1"/>
    </source>
</evidence>
<sequence length="273" mass="30280">MMTIADSSYARDVALWVAGGDETAFTSALAAHELASWTRGHTCGIDESLATFDDQEYWIARRLALQGHNVIALPTRHLAGLRSPDAAVGGLLVEFKTYTGMNPRQLLCRVGRARQQSDRVVVGVEAQQWDSAMVRDVFRVAIDSARRRAMRALTFIGDDFQFEWGDWNGFYTSSTSTTHLSERPVERGVLHHAKRHLRPSDDVVPPVPQLAASGTRKGMIANMDLLRRNYDLVASVSTGGALLTVGVPWPLWAVYGVMVTFQVGNRVVRGWER</sequence>
<evidence type="ECO:0008006" key="3">
    <source>
        <dbReference type="Google" id="ProtNLM"/>
    </source>
</evidence>
<dbReference type="RefSeq" id="WP_225404310.1">
    <property type="nucleotide sequence ID" value="NZ_JAYJJR010000014.1"/>
</dbReference>
<organism evidence="1 2">
    <name type="scientific">[Mycobacterium] crassicus</name>
    <dbReference type="NCBI Taxonomy" id="2872309"/>
    <lineage>
        <taxon>Bacteria</taxon>
        <taxon>Bacillati</taxon>
        <taxon>Actinomycetota</taxon>
        <taxon>Actinomycetes</taxon>
        <taxon>Mycobacteriales</taxon>
        <taxon>Mycobacteriaceae</taxon>
        <taxon>Mycolicibacter</taxon>
    </lineage>
</organism>
<proteinExistence type="predicted"/>
<evidence type="ECO:0000313" key="2">
    <source>
        <dbReference type="Proteomes" id="UP001299596"/>
    </source>
</evidence>
<dbReference type="EMBL" id="JAYJJR010000014">
    <property type="protein sequence ID" value="MEB3023084.1"/>
    <property type="molecule type" value="Genomic_DNA"/>
</dbReference>
<comment type="caution">
    <text evidence="1">The sequence shown here is derived from an EMBL/GenBank/DDBJ whole genome shotgun (WGS) entry which is preliminary data.</text>
</comment>
<name>A0ABU5XM75_9MYCO</name>
<dbReference type="Proteomes" id="UP001299596">
    <property type="component" value="Unassembled WGS sequence"/>
</dbReference>